<organism evidence="1 2">
    <name type="scientific">Nocardioides alpinus</name>
    <dbReference type="NCBI Taxonomy" id="748909"/>
    <lineage>
        <taxon>Bacteria</taxon>
        <taxon>Bacillati</taxon>
        <taxon>Actinomycetota</taxon>
        <taxon>Actinomycetes</taxon>
        <taxon>Propionibacteriales</taxon>
        <taxon>Nocardioidaceae</taxon>
        <taxon>Nocardioides</taxon>
    </lineage>
</organism>
<dbReference type="Proteomes" id="UP000199113">
    <property type="component" value="Unassembled WGS sequence"/>
</dbReference>
<dbReference type="STRING" id="748909.SAMN05192575_109159"/>
<gene>
    <name evidence="1" type="ORF">SAMN05192575_109159</name>
</gene>
<name>A0A1I1AL19_9ACTN</name>
<dbReference type="AlphaFoldDB" id="A0A1I1AL19"/>
<dbReference type="EMBL" id="FOKC01000009">
    <property type="protein sequence ID" value="SFB38719.1"/>
    <property type="molecule type" value="Genomic_DNA"/>
</dbReference>
<sequence length="39" mass="4063">MPTFEDPAVDGDMARSALRGLAHATRSVHPIAVVCGLSL</sequence>
<reference evidence="1" key="1">
    <citation type="submission" date="2016-10" db="EMBL/GenBank/DDBJ databases">
        <authorList>
            <person name="de Groot N.N."/>
        </authorList>
    </citation>
    <scope>NUCLEOTIDE SEQUENCE [LARGE SCALE GENOMIC DNA]</scope>
    <source>
        <strain evidence="1">CGMCC 1.10697</strain>
    </source>
</reference>
<evidence type="ECO:0000313" key="1">
    <source>
        <dbReference type="EMBL" id="SFB38719.1"/>
    </source>
</evidence>
<protein>
    <submittedName>
        <fullName evidence="1">Uncharacterized protein</fullName>
    </submittedName>
</protein>
<accession>A0A1I1AL19</accession>
<proteinExistence type="predicted"/>
<evidence type="ECO:0000313" key="2">
    <source>
        <dbReference type="Proteomes" id="UP000199113"/>
    </source>
</evidence>